<keyword evidence="2" id="KW-1185">Reference proteome</keyword>
<name>A0AAV0ZH37_VICFA</name>
<sequence length="146" mass="17155">MFHHPAPEIYHDHRPCFTIPRQRSTMTIPATPYCKQMHTVAPLLSFQFSLSFPDKMSLIVVEFVVFLYAHQVFDERLFLEAPCLRNGWFSCVLEASVLACFSPTGEFQERSTFLFIQPFVYRCPSTILQSEKPEAYKKNRYNYVQE</sequence>
<evidence type="ECO:0000313" key="1">
    <source>
        <dbReference type="EMBL" id="CAI8597019.1"/>
    </source>
</evidence>
<dbReference type="Proteomes" id="UP001157006">
    <property type="component" value="Chromosome 2"/>
</dbReference>
<proteinExistence type="predicted"/>
<accession>A0AAV0ZH37</accession>
<dbReference type="AlphaFoldDB" id="A0AAV0ZH37"/>
<dbReference type="EMBL" id="OX451737">
    <property type="protein sequence ID" value="CAI8597019.1"/>
    <property type="molecule type" value="Genomic_DNA"/>
</dbReference>
<gene>
    <name evidence="1" type="ORF">VFH_II062000</name>
</gene>
<reference evidence="1 2" key="1">
    <citation type="submission" date="2023-01" db="EMBL/GenBank/DDBJ databases">
        <authorList>
            <person name="Kreplak J."/>
        </authorList>
    </citation>
    <scope>NUCLEOTIDE SEQUENCE [LARGE SCALE GENOMIC DNA]</scope>
</reference>
<organism evidence="1 2">
    <name type="scientific">Vicia faba</name>
    <name type="common">Broad bean</name>
    <name type="synonym">Faba vulgaris</name>
    <dbReference type="NCBI Taxonomy" id="3906"/>
    <lineage>
        <taxon>Eukaryota</taxon>
        <taxon>Viridiplantae</taxon>
        <taxon>Streptophyta</taxon>
        <taxon>Embryophyta</taxon>
        <taxon>Tracheophyta</taxon>
        <taxon>Spermatophyta</taxon>
        <taxon>Magnoliopsida</taxon>
        <taxon>eudicotyledons</taxon>
        <taxon>Gunneridae</taxon>
        <taxon>Pentapetalae</taxon>
        <taxon>rosids</taxon>
        <taxon>fabids</taxon>
        <taxon>Fabales</taxon>
        <taxon>Fabaceae</taxon>
        <taxon>Papilionoideae</taxon>
        <taxon>50 kb inversion clade</taxon>
        <taxon>NPAAA clade</taxon>
        <taxon>Hologalegina</taxon>
        <taxon>IRL clade</taxon>
        <taxon>Fabeae</taxon>
        <taxon>Vicia</taxon>
    </lineage>
</organism>
<protein>
    <submittedName>
        <fullName evidence="1">Uncharacterized protein</fullName>
    </submittedName>
</protein>
<evidence type="ECO:0000313" key="2">
    <source>
        <dbReference type="Proteomes" id="UP001157006"/>
    </source>
</evidence>